<dbReference type="InterPro" id="IPR013096">
    <property type="entry name" value="Cupin_2"/>
</dbReference>
<dbReference type="EMBL" id="FUZU01000003">
    <property type="protein sequence ID" value="SKC81395.1"/>
    <property type="molecule type" value="Genomic_DNA"/>
</dbReference>
<accession>A0A1T5LZT6</accession>
<gene>
    <name evidence="2" type="ORF">SAMN05660236_3941</name>
</gene>
<dbReference type="CDD" id="cd02219">
    <property type="entry name" value="cupin_YjlB-like"/>
    <property type="match status" value="1"/>
</dbReference>
<dbReference type="SUPFAM" id="SSF51182">
    <property type="entry name" value="RmlC-like cupins"/>
    <property type="match status" value="1"/>
</dbReference>
<evidence type="ECO:0000313" key="3">
    <source>
        <dbReference type="Proteomes" id="UP000190961"/>
    </source>
</evidence>
<reference evidence="2 3" key="1">
    <citation type="submission" date="2017-02" db="EMBL/GenBank/DDBJ databases">
        <authorList>
            <person name="Peterson S.W."/>
        </authorList>
    </citation>
    <scope>NUCLEOTIDE SEQUENCE [LARGE SCALE GENOMIC DNA]</scope>
    <source>
        <strain evidence="2 3">DSM 25262</strain>
    </source>
</reference>
<name>A0A1T5LZT6_9BACT</name>
<evidence type="ECO:0000313" key="2">
    <source>
        <dbReference type="EMBL" id="SKC81395.1"/>
    </source>
</evidence>
<evidence type="ECO:0000259" key="1">
    <source>
        <dbReference type="Pfam" id="PF07883"/>
    </source>
</evidence>
<dbReference type="PANTHER" id="PTHR36448:SF2">
    <property type="entry name" value="CUPIN TYPE-1 DOMAIN-CONTAINING PROTEIN"/>
    <property type="match status" value="1"/>
</dbReference>
<keyword evidence="3" id="KW-1185">Reference proteome</keyword>
<dbReference type="InterPro" id="IPR011051">
    <property type="entry name" value="RmlC_Cupin_sf"/>
</dbReference>
<dbReference type="InterPro" id="IPR047121">
    <property type="entry name" value="YjiB-like"/>
</dbReference>
<dbReference type="RefSeq" id="WP_079688516.1">
    <property type="nucleotide sequence ID" value="NZ_FUZU01000003.1"/>
</dbReference>
<organism evidence="2 3">
    <name type="scientific">Ohtaekwangia koreensis</name>
    <dbReference type="NCBI Taxonomy" id="688867"/>
    <lineage>
        <taxon>Bacteria</taxon>
        <taxon>Pseudomonadati</taxon>
        <taxon>Bacteroidota</taxon>
        <taxon>Cytophagia</taxon>
        <taxon>Cytophagales</taxon>
        <taxon>Fulvivirgaceae</taxon>
        <taxon>Ohtaekwangia</taxon>
    </lineage>
</organism>
<dbReference type="Pfam" id="PF07883">
    <property type="entry name" value="Cupin_2"/>
    <property type="match status" value="1"/>
</dbReference>
<dbReference type="Gene3D" id="2.60.120.10">
    <property type="entry name" value="Jelly Rolls"/>
    <property type="match status" value="1"/>
</dbReference>
<feature type="domain" description="Cupin type-2" evidence="1">
    <location>
        <begin position="65"/>
        <end position="111"/>
    </location>
</feature>
<dbReference type="PIRSF" id="PIRSF019307">
    <property type="entry name" value="UCP019307"/>
    <property type="match status" value="1"/>
</dbReference>
<sequence>MATPIIRPEALYFSDDGSIPNSKYPLLVYRNVFSKNGDAGAEWLEKTFASNHWTNSWRNGVYSFHHYHSTSHEVLGIYSGSALLHLGGEHGKKVDVHAGDVIVIPAGVGHKNLGDEGNFGVVGAYPDGRSYDLKKGAPEDRPQVLENIAAVPFPSHDPLYGKDRGLHLVWQ</sequence>
<dbReference type="InterPro" id="IPR014710">
    <property type="entry name" value="RmlC-like_jellyroll"/>
</dbReference>
<dbReference type="OrthoDB" id="9791759at2"/>
<protein>
    <submittedName>
        <fullName evidence="2">Uncharacterized protein YjlB</fullName>
    </submittedName>
</protein>
<dbReference type="InterPro" id="IPR014500">
    <property type="entry name" value="UCP019307_cupin"/>
</dbReference>
<dbReference type="PANTHER" id="PTHR36448">
    <property type="entry name" value="BLR7373 PROTEIN"/>
    <property type="match status" value="1"/>
</dbReference>
<dbReference type="AlphaFoldDB" id="A0A1T5LZT6"/>
<dbReference type="Proteomes" id="UP000190961">
    <property type="component" value="Unassembled WGS sequence"/>
</dbReference>
<dbReference type="STRING" id="688867.SAMN05660236_3941"/>
<proteinExistence type="predicted"/>